<evidence type="ECO:0000313" key="10">
    <source>
        <dbReference type="Proteomes" id="UP000192223"/>
    </source>
</evidence>
<sequence length="277" mass="31089">MCNNSKAETADLKSVGTLPEDDVDQRSDAHASPPTEVATKNDDEIPPKKRKTRRGKNKRRHPYDRKATKVIKPEAPYNSNRFLIEDHGNIEELDEKLKKGDALVRTRDSSFSMDSDGEFYSSPDDEEEFLIRDFDDQYEILQAERLNNMSKTDLIAEYLQLEKKVEILSKRAKGKSASSLEQDVKSVDVSNEIDLKVQIDRLRLENETLKQELLRLKGKLSINMSDSEDSESDSSVSCSSCSSSDSSMANKSRSSTPVQNGNADYTKMNGLSPTVPA</sequence>
<dbReference type="PRINTS" id="PR02094">
    <property type="entry name" value="HEXIMFAMILY"/>
</dbReference>
<dbReference type="GO" id="GO:0004861">
    <property type="term" value="F:cyclin-dependent protein serine/threonine kinase inhibitor activity"/>
    <property type="evidence" value="ECO:0007669"/>
    <property type="project" value="InterPro"/>
</dbReference>
<accession>A0A1W4WXM7</accession>
<comment type="similarity">
    <text evidence="2">Belongs to the HEXIM family.</text>
</comment>
<evidence type="ECO:0000313" key="11">
    <source>
        <dbReference type="RefSeq" id="XP_018328631.1"/>
    </source>
</evidence>
<evidence type="ECO:0000256" key="7">
    <source>
        <dbReference type="ARBA" id="ARBA00023242"/>
    </source>
</evidence>
<keyword evidence="5 8" id="KW-0175">Coiled coil</keyword>
<dbReference type="Pfam" id="PF15313">
    <property type="entry name" value="HEXIM"/>
    <property type="match status" value="1"/>
</dbReference>
<dbReference type="GO" id="GO:0005737">
    <property type="term" value="C:cytoplasm"/>
    <property type="evidence" value="ECO:0007669"/>
    <property type="project" value="InterPro"/>
</dbReference>
<dbReference type="GO" id="GO:0097322">
    <property type="term" value="F:7SK snRNA binding"/>
    <property type="evidence" value="ECO:0007669"/>
    <property type="project" value="TreeGrafter"/>
</dbReference>
<name>A0A1W4WXM7_AGRPL</name>
<evidence type="ECO:0000256" key="9">
    <source>
        <dbReference type="SAM" id="MobiDB-lite"/>
    </source>
</evidence>
<evidence type="ECO:0000256" key="6">
    <source>
        <dbReference type="ARBA" id="ARBA00023163"/>
    </source>
</evidence>
<comment type="subcellular location">
    <subcellularLocation>
        <location evidence="1">Nucleus</location>
    </subcellularLocation>
</comment>
<dbReference type="AlphaFoldDB" id="A0A1W4WXM7"/>
<dbReference type="RefSeq" id="XP_018328631.1">
    <property type="nucleotide sequence ID" value="XM_018473129.2"/>
</dbReference>
<dbReference type="InterPro" id="IPR024872">
    <property type="entry name" value="HEXIM"/>
</dbReference>
<dbReference type="PANTHER" id="PTHR13469">
    <property type="entry name" value="HEXAMETHYLENE BISACETAMIDE INDUCIBLE 1"/>
    <property type="match status" value="1"/>
</dbReference>
<keyword evidence="7" id="KW-0539">Nucleus</keyword>
<protein>
    <submittedName>
        <fullName evidence="11">Protein HEXIM-like</fullName>
    </submittedName>
</protein>
<keyword evidence="3" id="KW-0678">Repressor</keyword>
<dbReference type="GeneID" id="108739286"/>
<proteinExistence type="inferred from homology"/>
<dbReference type="GO" id="GO:0000122">
    <property type="term" value="P:negative regulation of transcription by RNA polymerase II"/>
    <property type="evidence" value="ECO:0007669"/>
    <property type="project" value="InterPro"/>
</dbReference>
<feature type="compositionally biased region" description="Basic residues" evidence="9">
    <location>
        <begin position="48"/>
        <end position="63"/>
    </location>
</feature>
<dbReference type="InParanoid" id="A0A1W4WXM7"/>
<keyword evidence="6" id="KW-0804">Transcription</keyword>
<feature type="compositionally biased region" description="Low complexity" evidence="9">
    <location>
        <begin position="233"/>
        <end position="255"/>
    </location>
</feature>
<dbReference type="OrthoDB" id="10058500at2759"/>
<dbReference type="GO" id="GO:0005654">
    <property type="term" value="C:nucleoplasm"/>
    <property type="evidence" value="ECO:0007669"/>
    <property type="project" value="TreeGrafter"/>
</dbReference>
<feature type="region of interest" description="Disordered" evidence="9">
    <location>
        <begin position="1"/>
        <end position="70"/>
    </location>
</feature>
<dbReference type="Gene3D" id="6.10.250.2910">
    <property type="match status" value="1"/>
</dbReference>
<evidence type="ECO:0000256" key="8">
    <source>
        <dbReference type="SAM" id="Coils"/>
    </source>
</evidence>
<evidence type="ECO:0000256" key="3">
    <source>
        <dbReference type="ARBA" id="ARBA00022491"/>
    </source>
</evidence>
<dbReference type="KEGG" id="apln:108739286"/>
<dbReference type="STRING" id="224129.A0A1W4WXM7"/>
<reference evidence="11" key="1">
    <citation type="submission" date="2025-08" db="UniProtKB">
        <authorList>
            <consortium name="RefSeq"/>
        </authorList>
    </citation>
    <scope>IDENTIFICATION</scope>
    <source>
        <tissue evidence="11">Entire body</tissue>
    </source>
</reference>
<keyword evidence="10" id="KW-1185">Reference proteome</keyword>
<gene>
    <name evidence="11" type="primary">LOC108739286</name>
</gene>
<feature type="region of interest" description="Disordered" evidence="9">
    <location>
        <begin position="220"/>
        <end position="277"/>
    </location>
</feature>
<dbReference type="Proteomes" id="UP000192223">
    <property type="component" value="Unplaced"/>
</dbReference>
<evidence type="ECO:0000256" key="2">
    <source>
        <dbReference type="ARBA" id="ARBA00008409"/>
    </source>
</evidence>
<evidence type="ECO:0000256" key="4">
    <source>
        <dbReference type="ARBA" id="ARBA00023015"/>
    </source>
</evidence>
<evidence type="ECO:0000256" key="1">
    <source>
        <dbReference type="ARBA" id="ARBA00004123"/>
    </source>
</evidence>
<dbReference type="PANTHER" id="PTHR13469:SF8">
    <property type="entry name" value="HEXIM P-TEFB COMPLEX SUBUNIT 1"/>
    <property type="match status" value="1"/>
</dbReference>
<organism evidence="10 11">
    <name type="scientific">Agrilus planipennis</name>
    <name type="common">Emerald ash borer</name>
    <name type="synonym">Agrilus marcopoli</name>
    <dbReference type="NCBI Taxonomy" id="224129"/>
    <lineage>
        <taxon>Eukaryota</taxon>
        <taxon>Metazoa</taxon>
        <taxon>Ecdysozoa</taxon>
        <taxon>Arthropoda</taxon>
        <taxon>Hexapoda</taxon>
        <taxon>Insecta</taxon>
        <taxon>Pterygota</taxon>
        <taxon>Neoptera</taxon>
        <taxon>Endopterygota</taxon>
        <taxon>Coleoptera</taxon>
        <taxon>Polyphaga</taxon>
        <taxon>Elateriformia</taxon>
        <taxon>Buprestoidea</taxon>
        <taxon>Buprestidae</taxon>
        <taxon>Agrilinae</taxon>
        <taxon>Agrilus</taxon>
    </lineage>
</organism>
<feature type="coiled-coil region" evidence="8">
    <location>
        <begin position="151"/>
        <end position="219"/>
    </location>
</feature>
<keyword evidence="4" id="KW-0805">Transcription regulation</keyword>
<evidence type="ECO:0000256" key="5">
    <source>
        <dbReference type="ARBA" id="ARBA00023054"/>
    </source>
</evidence>